<evidence type="ECO:0000313" key="1">
    <source>
        <dbReference type="EMBL" id="GAA3544602.1"/>
    </source>
</evidence>
<dbReference type="EMBL" id="BAABBB010000019">
    <property type="protein sequence ID" value="GAA3544602.1"/>
    <property type="molecule type" value="Genomic_DNA"/>
</dbReference>
<sequence length="154" mass="16043">MTSVLHTPVIEFPQSTGGFAASGCVGGGWEHPVMDLGTQHRSTALLSRLRGGIQARNQLLVEEWAGIVEWAGDHIVTGPEGAATITEGYLDTGVPIAGPGAPLISEFAVMGLVAVLGRTPDGGKAYIGRVVECGWRLPNVYAAVTAGRLAPWRA</sequence>
<dbReference type="Proteomes" id="UP001500301">
    <property type="component" value="Unassembled WGS sequence"/>
</dbReference>
<protein>
    <submittedName>
        <fullName evidence="1">Uncharacterized protein</fullName>
    </submittedName>
</protein>
<accession>A0ABP6W4Z0</accession>
<gene>
    <name evidence="1" type="ORF">GCM10022263_34550</name>
</gene>
<keyword evidence="2" id="KW-1185">Reference proteome</keyword>
<reference evidence="2" key="1">
    <citation type="journal article" date="2019" name="Int. J. Syst. Evol. Microbiol.">
        <title>The Global Catalogue of Microorganisms (GCM) 10K type strain sequencing project: providing services to taxonomists for standard genome sequencing and annotation.</title>
        <authorList>
            <consortium name="The Broad Institute Genomics Platform"/>
            <consortium name="The Broad Institute Genome Sequencing Center for Infectious Disease"/>
            <person name="Wu L."/>
            <person name="Ma J."/>
        </authorList>
    </citation>
    <scope>NUCLEOTIDE SEQUENCE [LARGE SCALE GENOMIC DNA]</scope>
    <source>
        <strain evidence="2">JCM 17460</strain>
    </source>
</reference>
<comment type="caution">
    <text evidence="1">The sequence shown here is derived from an EMBL/GenBank/DDBJ whole genome shotgun (WGS) entry which is preliminary data.</text>
</comment>
<proteinExistence type="predicted"/>
<evidence type="ECO:0000313" key="2">
    <source>
        <dbReference type="Proteomes" id="UP001500301"/>
    </source>
</evidence>
<name>A0ABP6W4Z0_9ACTN</name>
<organism evidence="1 2">
    <name type="scientific">Nocardioides daeguensis</name>
    <dbReference type="NCBI Taxonomy" id="908359"/>
    <lineage>
        <taxon>Bacteria</taxon>
        <taxon>Bacillati</taxon>
        <taxon>Actinomycetota</taxon>
        <taxon>Actinomycetes</taxon>
        <taxon>Propionibacteriales</taxon>
        <taxon>Nocardioidaceae</taxon>
        <taxon>Nocardioides</taxon>
    </lineage>
</organism>